<name>A0A0R3WP65_HYDTA</name>
<dbReference type="STRING" id="6205.A0A0R3WP65"/>
<evidence type="ECO:0000256" key="4">
    <source>
        <dbReference type="ARBA" id="ARBA00023136"/>
    </source>
</evidence>
<sequence length="298" mass="33140">MTVQYNQDVLTGGPVVFLRLLLRWKGCVIKLIYIDFIVFIVAYGVVSCIYRFALTASQQKQFESVVLYVFDFQQMIPISFILGFYVQLVFSRFWQQFNSVPWVFTPTLAVMGAIQGEGRARAIRRTCVRYMNASLIIAASRLHVAAKKRFPTTQHLVQAVPPERLRVFRCVDDELTTNDGGQEVRVDRQSHHLKRVKQAHIPSPPHPLSASSTTTAAAAAPAATAAATRRDSHHTTPHHPFPNTTPLPPPPPLSTSDCPVSAFGHNTVADYCSDSSALPLQVNTDHMLPLPTSSLRHV</sequence>
<keyword evidence="6" id="KW-0813">Transport</keyword>
<feature type="transmembrane region" description="Helical" evidence="6">
    <location>
        <begin position="31"/>
        <end position="53"/>
    </location>
</feature>
<reference evidence="10" key="1">
    <citation type="submission" date="2017-02" db="UniProtKB">
        <authorList>
            <consortium name="WormBaseParasite"/>
        </authorList>
    </citation>
    <scope>IDENTIFICATION</scope>
</reference>
<evidence type="ECO:0000313" key="9">
    <source>
        <dbReference type="Proteomes" id="UP000274429"/>
    </source>
</evidence>
<dbReference type="EMBL" id="UYWX01001185">
    <property type="protein sequence ID" value="VDM20388.1"/>
    <property type="molecule type" value="Genomic_DNA"/>
</dbReference>
<feature type="region of interest" description="Disordered" evidence="7">
    <location>
        <begin position="181"/>
        <end position="258"/>
    </location>
</feature>
<dbReference type="OrthoDB" id="201595at2759"/>
<evidence type="ECO:0000313" key="10">
    <source>
        <dbReference type="WBParaSite" id="TTAC_0000255301-mRNA-1"/>
    </source>
</evidence>
<evidence type="ECO:0000256" key="1">
    <source>
        <dbReference type="ARBA" id="ARBA00004370"/>
    </source>
</evidence>
<evidence type="ECO:0000256" key="6">
    <source>
        <dbReference type="RuleBase" id="RU363126"/>
    </source>
</evidence>
<evidence type="ECO:0000256" key="2">
    <source>
        <dbReference type="ARBA" id="ARBA00022692"/>
    </source>
</evidence>
<keyword evidence="9" id="KW-1185">Reference proteome</keyword>
<accession>A0A0R3WP65</accession>
<dbReference type="GO" id="GO:0034707">
    <property type="term" value="C:chloride channel complex"/>
    <property type="evidence" value="ECO:0007669"/>
    <property type="project" value="UniProtKB-KW"/>
</dbReference>
<keyword evidence="6" id="KW-0406">Ion transport</keyword>
<protein>
    <recommendedName>
        <fullName evidence="6">Bestrophin homolog</fullName>
    </recommendedName>
</protein>
<comment type="similarity">
    <text evidence="5 6">Belongs to the anion channel-forming bestrophin (TC 1.A.46) family. Calcium-sensitive chloride channel subfamily.</text>
</comment>
<proteinExistence type="inferred from homology"/>
<dbReference type="PANTHER" id="PTHR10736">
    <property type="entry name" value="BESTROPHIN"/>
    <property type="match status" value="1"/>
</dbReference>
<feature type="compositionally biased region" description="Pro residues" evidence="7">
    <location>
        <begin position="239"/>
        <end position="253"/>
    </location>
</feature>
<keyword evidence="6" id="KW-0869">Chloride channel</keyword>
<dbReference type="Pfam" id="PF01062">
    <property type="entry name" value="Bestrophin"/>
    <property type="match status" value="1"/>
</dbReference>
<keyword evidence="6" id="KW-0868">Chloride</keyword>
<evidence type="ECO:0000256" key="3">
    <source>
        <dbReference type="ARBA" id="ARBA00022989"/>
    </source>
</evidence>
<keyword evidence="3 6" id="KW-1133">Transmembrane helix</keyword>
<feature type="compositionally biased region" description="Low complexity" evidence="7">
    <location>
        <begin position="208"/>
        <end position="227"/>
    </location>
</feature>
<dbReference type="WBParaSite" id="TTAC_0000255301-mRNA-1">
    <property type="protein sequence ID" value="TTAC_0000255301-mRNA-1"/>
    <property type="gene ID" value="TTAC_0000255301"/>
</dbReference>
<evidence type="ECO:0000256" key="5">
    <source>
        <dbReference type="ARBA" id="ARBA00034769"/>
    </source>
</evidence>
<dbReference type="InterPro" id="IPR000615">
    <property type="entry name" value="Bestrophin"/>
</dbReference>
<organism evidence="10">
    <name type="scientific">Hydatigena taeniaeformis</name>
    <name type="common">Feline tapeworm</name>
    <name type="synonym">Taenia taeniaeformis</name>
    <dbReference type="NCBI Taxonomy" id="6205"/>
    <lineage>
        <taxon>Eukaryota</taxon>
        <taxon>Metazoa</taxon>
        <taxon>Spiralia</taxon>
        <taxon>Lophotrochozoa</taxon>
        <taxon>Platyhelminthes</taxon>
        <taxon>Cestoda</taxon>
        <taxon>Eucestoda</taxon>
        <taxon>Cyclophyllidea</taxon>
        <taxon>Taeniidae</taxon>
        <taxon>Hydatigera</taxon>
    </lineage>
</organism>
<comment type="function">
    <text evidence="6">Forms chloride channels.</text>
</comment>
<evidence type="ECO:0000313" key="8">
    <source>
        <dbReference type="EMBL" id="VDM20388.1"/>
    </source>
</evidence>
<reference evidence="8 9" key="2">
    <citation type="submission" date="2018-11" db="EMBL/GenBank/DDBJ databases">
        <authorList>
            <consortium name="Pathogen Informatics"/>
        </authorList>
    </citation>
    <scope>NUCLEOTIDE SEQUENCE [LARGE SCALE GENOMIC DNA]</scope>
</reference>
<dbReference type="AlphaFoldDB" id="A0A0R3WP65"/>
<keyword evidence="4 6" id="KW-0472">Membrane</keyword>
<dbReference type="InterPro" id="IPR021134">
    <property type="entry name" value="Bestrophin-like"/>
</dbReference>
<comment type="subcellular location">
    <subcellularLocation>
        <location evidence="6">Cell membrane</location>
        <topology evidence="6">Multi-pass membrane protein</topology>
    </subcellularLocation>
    <subcellularLocation>
        <location evidence="1">Membrane</location>
    </subcellularLocation>
</comment>
<gene>
    <name evidence="8" type="ORF">TTAC_LOCUS2540</name>
</gene>
<dbReference type="GO" id="GO:0005254">
    <property type="term" value="F:chloride channel activity"/>
    <property type="evidence" value="ECO:0007669"/>
    <property type="project" value="UniProtKB-KW"/>
</dbReference>
<keyword evidence="6" id="KW-1003">Cell membrane</keyword>
<dbReference type="PANTHER" id="PTHR10736:SF0">
    <property type="entry name" value="BESTROPHIN HOMOLOG"/>
    <property type="match status" value="1"/>
</dbReference>
<keyword evidence="2 6" id="KW-0812">Transmembrane</keyword>
<dbReference type="Proteomes" id="UP000274429">
    <property type="component" value="Unassembled WGS sequence"/>
</dbReference>
<dbReference type="GO" id="GO:0005886">
    <property type="term" value="C:plasma membrane"/>
    <property type="evidence" value="ECO:0007669"/>
    <property type="project" value="UniProtKB-SubCell"/>
</dbReference>
<keyword evidence="6" id="KW-0407">Ion channel</keyword>
<feature type="transmembrane region" description="Helical" evidence="6">
    <location>
        <begin position="65"/>
        <end position="87"/>
    </location>
</feature>
<evidence type="ECO:0000256" key="7">
    <source>
        <dbReference type="SAM" id="MobiDB-lite"/>
    </source>
</evidence>